<dbReference type="RefSeq" id="XP_033459947.1">
    <property type="nucleotide sequence ID" value="XM_033599724.1"/>
</dbReference>
<protein>
    <recommendedName>
        <fullName evidence="3">Zn(2)-C6 fungal-type domain-containing protein</fullName>
    </recommendedName>
</protein>
<sequence>MDEQYKSTDPSEYQVCDQCRFRKIRCDRTKPKCSNCTRLGCRCDWSGTGKRKSQTANVVKTIGDLVERLNQLDERVSEIELSLLKNSLTRSRDVQALESSTSPLIMSNGGYLSPPMQTNDQVAERAVPTPIPPQVLAALKILAAWRDQQQPNGVASNGYIHRNRESQAGHPSDITQNPTLEALQTLQNQCLSQERGGSHFGFCPRTPEDALETAYGNACSSSILSLDPSLASGIQSLYQSRRVNAPVTSYQPSLSSDSSSTSQSGVQNNFDFRDLDFDFNRLDQLDPAVMQNLENLLQQYFPR</sequence>
<reference evidence="5" key="1">
    <citation type="submission" date="2020-01" db="EMBL/GenBank/DDBJ databases">
        <authorList>
            <consortium name="DOE Joint Genome Institute"/>
            <person name="Haridas S."/>
            <person name="Albert R."/>
            <person name="Binder M."/>
            <person name="Bloem J."/>
            <person name="Labutti K."/>
            <person name="Salamov A."/>
            <person name="Andreopoulos B."/>
            <person name="Baker S.E."/>
            <person name="Barry K."/>
            <person name="Bills G."/>
            <person name="Bluhm B.H."/>
            <person name="Cannon C."/>
            <person name="Castanera R."/>
            <person name="Culley D.E."/>
            <person name="Daum C."/>
            <person name="Ezra D."/>
            <person name="Gonzalez J.B."/>
            <person name="Henrissat B."/>
            <person name="Kuo A."/>
            <person name="Liang C."/>
            <person name="Lipzen A."/>
            <person name="Lutzoni F."/>
            <person name="Magnuson J."/>
            <person name="Mondo S."/>
            <person name="Nolan M."/>
            <person name="Ohm R."/>
            <person name="Pangilinan J."/>
            <person name="Park H.-J."/>
            <person name="Ramirez L."/>
            <person name="Alfaro M."/>
            <person name="Sun H."/>
            <person name="Tritt A."/>
            <person name="Yoshinaga Y."/>
            <person name="Zwiers L.-H."/>
            <person name="Turgeon B.G."/>
            <person name="Goodwin S.B."/>
            <person name="Spatafora J.W."/>
            <person name="Crous P.W."/>
            <person name="Grigoriev I.V."/>
        </authorList>
    </citation>
    <scope>NUCLEOTIDE SEQUENCE</scope>
    <source>
        <strain evidence="5">CBS 342.82</strain>
    </source>
</reference>
<dbReference type="PANTHER" id="PTHR46910:SF5">
    <property type="entry name" value="ZN(II)2CYS6 TRANSCRIPTION FACTOR (EUROFUNG)"/>
    <property type="match status" value="1"/>
</dbReference>
<keyword evidence="4" id="KW-1185">Reference proteome</keyword>
<reference evidence="5" key="3">
    <citation type="submission" date="2025-08" db="UniProtKB">
        <authorList>
            <consortium name="RefSeq"/>
        </authorList>
    </citation>
    <scope>IDENTIFICATION</scope>
    <source>
        <strain evidence="5">CBS 342.82</strain>
    </source>
</reference>
<organism evidence="5">
    <name type="scientific">Dissoconium aciculare CBS 342.82</name>
    <dbReference type="NCBI Taxonomy" id="1314786"/>
    <lineage>
        <taxon>Eukaryota</taxon>
        <taxon>Fungi</taxon>
        <taxon>Dikarya</taxon>
        <taxon>Ascomycota</taxon>
        <taxon>Pezizomycotina</taxon>
        <taxon>Dothideomycetes</taxon>
        <taxon>Dothideomycetidae</taxon>
        <taxon>Mycosphaerellales</taxon>
        <taxon>Dissoconiaceae</taxon>
        <taxon>Dissoconium</taxon>
    </lineage>
</organism>
<dbReference type="PROSITE" id="PS00463">
    <property type="entry name" value="ZN2_CY6_FUNGAL_1"/>
    <property type="match status" value="1"/>
</dbReference>
<dbReference type="GeneID" id="54357523"/>
<keyword evidence="1" id="KW-0539">Nucleus</keyword>
<dbReference type="InterPro" id="IPR050987">
    <property type="entry name" value="AtrR-like"/>
</dbReference>
<evidence type="ECO:0000256" key="1">
    <source>
        <dbReference type="ARBA" id="ARBA00023242"/>
    </source>
</evidence>
<feature type="region of interest" description="Disordered" evidence="2">
    <location>
        <begin position="248"/>
        <end position="267"/>
    </location>
</feature>
<accession>A0A6J3M4F6</accession>
<dbReference type="InterPro" id="IPR001138">
    <property type="entry name" value="Zn2Cys6_DnaBD"/>
</dbReference>
<dbReference type="Proteomes" id="UP000504637">
    <property type="component" value="Unplaced"/>
</dbReference>
<feature type="compositionally biased region" description="Low complexity" evidence="2">
    <location>
        <begin position="249"/>
        <end position="267"/>
    </location>
</feature>
<evidence type="ECO:0000256" key="2">
    <source>
        <dbReference type="SAM" id="MobiDB-lite"/>
    </source>
</evidence>
<evidence type="ECO:0000313" key="4">
    <source>
        <dbReference type="Proteomes" id="UP000504637"/>
    </source>
</evidence>
<dbReference type="SUPFAM" id="SSF57701">
    <property type="entry name" value="Zn2/Cys6 DNA-binding domain"/>
    <property type="match status" value="1"/>
</dbReference>
<proteinExistence type="predicted"/>
<dbReference type="AlphaFoldDB" id="A0A6J3M4F6"/>
<reference evidence="5" key="2">
    <citation type="submission" date="2020-04" db="EMBL/GenBank/DDBJ databases">
        <authorList>
            <consortium name="NCBI Genome Project"/>
        </authorList>
    </citation>
    <scope>NUCLEOTIDE SEQUENCE</scope>
    <source>
        <strain evidence="5">CBS 342.82</strain>
    </source>
</reference>
<dbReference type="GO" id="GO:0000981">
    <property type="term" value="F:DNA-binding transcription factor activity, RNA polymerase II-specific"/>
    <property type="evidence" value="ECO:0007669"/>
    <property type="project" value="InterPro"/>
</dbReference>
<dbReference type="CDD" id="cd00067">
    <property type="entry name" value="GAL4"/>
    <property type="match status" value="1"/>
</dbReference>
<name>A0A6J3M4F6_9PEZI</name>
<dbReference type="PROSITE" id="PS50048">
    <property type="entry name" value="ZN2_CY6_FUNGAL_2"/>
    <property type="match status" value="1"/>
</dbReference>
<evidence type="ECO:0000259" key="3">
    <source>
        <dbReference type="PROSITE" id="PS50048"/>
    </source>
</evidence>
<feature type="domain" description="Zn(2)-C6 fungal-type" evidence="3">
    <location>
        <begin position="15"/>
        <end position="45"/>
    </location>
</feature>
<dbReference type="InterPro" id="IPR036864">
    <property type="entry name" value="Zn2-C6_fun-type_DNA-bd_sf"/>
</dbReference>
<gene>
    <name evidence="5" type="ORF">K489DRAFT_220193</name>
</gene>
<dbReference type="PANTHER" id="PTHR46910">
    <property type="entry name" value="TRANSCRIPTION FACTOR PDR1"/>
    <property type="match status" value="1"/>
</dbReference>
<dbReference type="SMART" id="SM00066">
    <property type="entry name" value="GAL4"/>
    <property type="match status" value="1"/>
</dbReference>
<dbReference type="Pfam" id="PF00172">
    <property type="entry name" value="Zn_clus"/>
    <property type="match status" value="1"/>
</dbReference>
<dbReference type="GO" id="GO:0008270">
    <property type="term" value="F:zinc ion binding"/>
    <property type="evidence" value="ECO:0007669"/>
    <property type="project" value="InterPro"/>
</dbReference>
<dbReference type="OrthoDB" id="103819at2759"/>
<dbReference type="Gene3D" id="4.10.240.10">
    <property type="entry name" value="Zn(2)-C6 fungal-type DNA-binding domain"/>
    <property type="match status" value="1"/>
</dbReference>
<evidence type="ECO:0000313" key="5">
    <source>
        <dbReference type="RefSeq" id="XP_033459947.1"/>
    </source>
</evidence>